<dbReference type="Proteomes" id="UP000184207">
    <property type="component" value="Unassembled WGS sequence"/>
</dbReference>
<keyword evidence="2" id="KW-1185">Reference proteome</keyword>
<name>A0A1M7TG69_FERGO</name>
<evidence type="ECO:0000313" key="1">
    <source>
        <dbReference type="EMBL" id="SHN69706.1"/>
    </source>
</evidence>
<dbReference type="STRING" id="1121883.SAMN02745226_01959"/>
<organism evidence="1 2">
    <name type="scientific">Fervidobacterium gondwanense DSM 13020</name>
    <dbReference type="NCBI Taxonomy" id="1121883"/>
    <lineage>
        <taxon>Bacteria</taxon>
        <taxon>Thermotogati</taxon>
        <taxon>Thermotogota</taxon>
        <taxon>Thermotogae</taxon>
        <taxon>Thermotogales</taxon>
        <taxon>Fervidobacteriaceae</taxon>
        <taxon>Fervidobacterium</taxon>
    </lineage>
</organism>
<proteinExistence type="predicted"/>
<gene>
    <name evidence="1" type="ORF">SAMN02745226_01959</name>
</gene>
<dbReference type="AlphaFoldDB" id="A0A1M7TG69"/>
<reference evidence="2" key="1">
    <citation type="submission" date="2016-12" db="EMBL/GenBank/DDBJ databases">
        <authorList>
            <person name="Varghese N."/>
            <person name="Submissions S."/>
        </authorList>
    </citation>
    <scope>NUCLEOTIDE SEQUENCE [LARGE SCALE GENOMIC DNA]</scope>
    <source>
        <strain evidence="2">DSM 13020</strain>
    </source>
</reference>
<protein>
    <submittedName>
        <fullName evidence="1">Uncharacterized protein</fullName>
    </submittedName>
</protein>
<dbReference type="EMBL" id="FRDJ01000018">
    <property type="protein sequence ID" value="SHN69706.1"/>
    <property type="molecule type" value="Genomic_DNA"/>
</dbReference>
<evidence type="ECO:0000313" key="2">
    <source>
        <dbReference type="Proteomes" id="UP000184207"/>
    </source>
</evidence>
<sequence>MKKGKKVFTEKLYVSCSDMHFCLKFNVFFGKYGELFVFEDSKVVEHIATPVVVSVVSKSLCNVCPEYGCFVSLRSFDISGKSTKLSIRVWDLRSNKVVCVFEADGEKVANVEPAILDGLSRVILDSALYLVNMYYQKYYGLELKKIELGDFVNVKLSLFI</sequence>
<accession>A0A1M7TG69</accession>
<dbReference type="RefSeq" id="WP_072761030.1">
    <property type="nucleotide sequence ID" value="NZ_FRDJ01000018.1"/>
</dbReference>